<dbReference type="NCBIfam" id="TIGR02595">
    <property type="entry name" value="PEP_CTERM"/>
    <property type="match status" value="1"/>
</dbReference>
<dbReference type="EMBL" id="JBBUKT010000013">
    <property type="protein sequence ID" value="MEK7953724.1"/>
    <property type="molecule type" value="Genomic_DNA"/>
</dbReference>
<evidence type="ECO:0000313" key="3">
    <source>
        <dbReference type="Proteomes" id="UP001371305"/>
    </source>
</evidence>
<keyword evidence="1" id="KW-0732">Signal</keyword>
<sequence>MTVPFPLPALLFALLPLGAMAQTYVDLDFSHNVQAATQMYPNNSTLGPYYSSASYMDFTSAGSYNGNSVDVRVSFLGLTDGESSDFRGSSTYQWVGWIPDYNTLDASNDLGVYYRHDGNYAQQQGGIAWSLSFFEGGGSFSTPITLPGVRLLIYDHDGEPFQSESIRAFAGDGLTGYQLHGSSGILASDEGGSYRFDAAGAGQPETTPHGGMILYYQNTSSIRFDMFSTTQPGLPVQNNGIFAAWDGDLGLTDGTTGGFNPLVVVPEPTAPLLLSVASMGMLLRRSRRAINA</sequence>
<reference evidence="2 3" key="1">
    <citation type="submission" date="2024-04" db="EMBL/GenBank/DDBJ databases">
        <title>Luteolibacter sp. isolated from soil.</title>
        <authorList>
            <person name="An J."/>
        </authorList>
    </citation>
    <scope>NUCLEOTIDE SEQUENCE [LARGE SCALE GENOMIC DNA]</scope>
    <source>
        <strain evidence="2 3">Y139</strain>
    </source>
</reference>
<feature type="chain" id="PRO_5046748833" evidence="1">
    <location>
        <begin position="22"/>
        <end position="292"/>
    </location>
</feature>
<keyword evidence="3" id="KW-1185">Reference proteome</keyword>
<accession>A0ABU9B130</accession>
<feature type="signal peptide" evidence="1">
    <location>
        <begin position="1"/>
        <end position="21"/>
    </location>
</feature>
<name>A0ABU9B130_9BACT</name>
<gene>
    <name evidence="2" type="ORF">WKV53_24630</name>
</gene>
<dbReference type="RefSeq" id="WP_341407490.1">
    <property type="nucleotide sequence ID" value="NZ_JBBUKT010000013.1"/>
</dbReference>
<dbReference type="Proteomes" id="UP001371305">
    <property type="component" value="Unassembled WGS sequence"/>
</dbReference>
<evidence type="ECO:0000256" key="1">
    <source>
        <dbReference type="SAM" id="SignalP"/>
    </source>
</evidence>
<proteinExistence type="predicted"/>
<comment type="caution">
    <text evidence="2">The sequence shown here is derived from an EMBL/GenBank/DDBJ whole genome shotgun (WGS) entry which is preliminary data.</text>
</comment>
<organism evidence="2 3">
    <name type="scientific">Luteolibacter soli</name>
    <dbReference type="NCBI Taxonomy" id="3135280"/>
    <lineage>
        <taxon>Bacteria</taxon>
        <taxon>Pseudomonadati</taxon>
        <taxon>Verrucomicrobiota</taxon>
        <taxon>Verrucomicrobiia</taxon>
        <taxon>Verrucomicrobiales</taxon>
        <taxon>Verrucomicrobiaceae</taxon>
        <taxon>Luteolibacter</taxon>
    </lineage>
</organism>
<protein>
    <submittedName>
        <fullName evidence="2">PEP-CTERM sorting domain-containing protein</fullName>
    </submittedName>
</protein>
<dbReference type="InterPro" id="IPR013424">
    <property type="entry name" value="Ice-binding_C"/>
</dbReference>
<evidence type="ECO:0000313" key="2">
    <source>
        <dbReference type="EMBL" id="MEK7953724.1"/>
    </source>
</evidence>